<keyword evidence="7 11" id="KW-0862">Zinc</keyword>
<gene>
    <name evidence="13" type="primary">rseP</name>
    <name evidence="13" type="ORF">ERS852490_01232</name>
</gene>
<keyword evidence="5 11" id="KW-0812">Transmembrane</keyword>
<sequence length="459" mass="50031">MVLNVFLAILVLSIIVIVHEFGHFIIAKANGITVVEFSIGFGPKLIHFRKGETEYCIKALPFGGACTMLGDEFLEMSVIQSEEDDDEELTDEEKEAKKRKLAIENGYDMEKSFASKSVWARIAVIAAGPVFNFLLAFVCAVVIVGSLGYDPCDIDVVKDNSPATEAGLQEGDVITKVNGHKVTFYRDFYFYRAYNADKTLNITFTRDGEKMTTTVTPQHIKQQKYQVGIMMNENCLISSVTKDSPAEKAGLKANDVIKAVDGTAMENSSSVTEAITSSGGSSVTFTVARDGKNVDVTVEPKMVEVESYDTGFVVYGDRVKTSPIGTLKYSVEEVGYSVKTVIQSLGMLFTGKIGFDSLLGPVGTVSTMSEIVEESKADGAFYVFLNLMNLAALISANLGVMNLLPIPALDGGRLVFLIIEALRGKPVKREHEGIVNFIGMILLVILMVVVLFKDIMALF</sequence>
<dbReference type="InterPro" id="IPR001478">
    <property type="entry name" value="PDZ"/>
</dbReference>
<feature type="transmembrane region" description="Helical" evidence="11">
    <location>
        <begin position="433"/>
        <end position="452"/>
    </location>
</feature>
<comment type="cofactor">
    <cofactor evidence="1 11">
        <name>Zn(2+)</name>
        <dbReference type="ChEBI" id="CHEBI:29105"/>
    </cofactor>
</comment>
<feature type="transmembrane region" description="Helical" evidence="11">
    <location>
        <begin position="118"/>
        <end position="149"/>
    </location>
</feature>
<dbReference type="PROSITE" id="PS50106">
    <property type="entry name" value="PDZ"/>
    <property type="match status" value="1"/>
</dbReference>
<proteinExistence type="inferred from homology"/>
<evidence type="ECO:0000259" key="12">
    <source>
        <dbReference type="PROSITE" id="PS50106"/>
    </source>
</evidence>
<evidence type="ECO:0000256" key="10">
    <source>
        <dbReference type="ARBA" id="ARBA00023136"/>
    </source>
</evidence>
<dbReference type="GO" id="GO:0006508">
    <property type="term" value="P:proteolysis"/>
    <property type="evidence" value="ECO:0007669"/>
    <property type="project" value="UniProtKB-KW"/>
</dbReference>
<dbReference type="EMBL" id="CZBU01000003">
    <property type="protein sequence ID" value="CUQ76755.1"/>
    <property type="molecule type" value="Genomic_DNA"/>
</dbReference>
<evidence type="ECO:0000256" key="11">
    <source>
        <dbReference type="RuleBase" id="RU362031"/>
    </source>
</evidence>
<reference evidence="13 14" key="1">
    <citation type="submission" date="2015-09" db="EMBL/GenBank/DDBJ databases">
        <authorList>
            <consortium name="Pathogen Informatics"/>
        </authorList>
    </citation>
    <scope>NUCLEOTIDE SEQUENCE [LARGE SCALE GENOMIC DNA]</scope>
    <source>
        <strain evidence="13 14">2789STDY5834875</strain>
    </source>
</reference>
<dbReference type="AlphaFoldDB" id="A0A174YNR7"/>
<dbReference type="SMART" id="SM00228">
    <property type="entry name" value="PDZ"/>
    <property type="match status" value="2"/>
</dbReference>
<organism evidence="13 14">
    <name type="scientific">Lachnospira eligens</name>
    <dbReference type="NCBI Taxonomy" id="39485"/>
    <lineage>
        <taxon>Bacteria</taxon>
        <taxon>Bacillati</taxon>
        <taxon>Bacillota</taxon>
        <taxon>Clostridia</taxon>
        <taxon>Lachnospirales</taxon>
        <taxon>Lachnospiraceae</taxon>
        <taxon>Lachnospira</taxon>
    </lineage>
</organism>
<protein>
    <recommendedName>
        <fullName evidence="11">Zinc metalloprotease</fullName>
        <ecNumber evidence="11">3.4.24.-</ecNumber>
    </recommendedName>
</protein>
<accession>A0A174YNR7</accession>
<evidence type="ECO:0000256" key="5">
    <source>
        <dbReference type="ARBA" id="ARBA00022692"/>
    </source>
</evidence>
<evidence type="ECO:0000256" key="8">
    <source>
        <dbReference type="ARBA" id="ARBA00022989"/>
    </source>
</evidence>
<feature type="transmembrane region" description="Helical" evidence="11">
    <location>
        <begin position="6"/>
        <end position="26"/>
    </location>
</feature>
<dbReference type="OrthoDB" id="9782003at2"/>
<evidence type="ECO:0000256" key="4">
    <source>
        <dbReference type="ARBA" id="ARBA00022670"/>
    </source>
</evidence>
<comment type="subcellular location">
    <subcellularLocation>
        <location evidence="2">Membrane</location>
        <topology evidence="2">Multi-pass membrane protein</topology>
    </subcellularLocation>
</comment>
<evidence type="ECO:0000256" key="3">
    <source>
        <dbReference type="ARBA" id="ARBA00007931"/>
    </source>
</evidence>
<dbReference type="GO" id="GO:0016020">
    <property type="term" value="C:membrane"/>
    <property type="evidence" value="ECO:0007669"/>
    <property type="project" value="UniProtKB-SubCell"/>
</dbReference>
<evidence type="ECO:0000256" key="9">
    <source>
        <dbReference type="ARBA" id="ARBA00023049"/>
    </source>
</evidence>
<dbReference type="InterPro" id="IPR041489">
    <property type="entry name" value="PDZ_6"/>
</dbReference>
<keyword evidence="4 13" id="KW-0645">Protease</keyword>
<dbReference type="EC" id="3.4.24.-" evidence="11"/>
<evidence type="ECO:0000313" key="13">
    <source>
        <dbReference type="EMBL" id="CUQ76755.1"/>
    </source>
</evidence>
<dbReference type="InterPro" id="IPR004387">
    <property type="entry name" value="Pept_M50_Zn"/>
</dbReference>
<dbReference type="Pfam" id="PF02163">
    <property type="entry name" value="Peptidase_M50"/>
    <property type="match status" value="1"/>
</dbReference>
<name>A0A174YNR7_9FIRM</name>
<dbReference type="Pfam" id="PF17820">
    <property type="entry name" value="PDZ_6"/>
    <property type="match status" value="2"/>
</dbReference>
<comment type="similarity">
    <text evidence="3 11">Belongs to the peptidase M50B family.</text>
</comment>
<evidence type="ECO:0000256" key="1">
    <source>
        <dbReference type="ARBA" id="ARBA00001947"/>
    </source>
</evidence>
<dbReference type="SUPFAM" id="SSF50156">
    <property type="entry name" value="PDZ domain-like"/>
    <property type="match status" value="2"/>
</dbReference>
<dbReference type="CDD" id="cd06163">
    <property type="entry name" value="S2P-M50_PDZ_RseP-like"/>
    <property type="match status" value="1"/>
</dbReference>
<dbReference type="RefSeq" id="WP_055215382.1">
    <property type="nucleotide sequence ID" value="NZ_CZBU01000003.1"/>
</dbReference>
<dbReference type="InterPro" id="IPR036034">
    <property type="entry name" value="PDZ_sf"/>
</dbReference>
<keyword evidence="8 11" id="KW-1133">Transmembrane helix</keyword>
<dbReference type="NCBIfam" id="TIGR00054">
    <property type="entry name" value="RIP metalloprotease RseP"/>
    <property type="match status" value="1"/>
</dbReference>
<evidence type="ECO:0000313" key="14">
    <source>
        <dbReference type="Proteomes" id="UP000095621"/>
    </source>
</evidence>
<feature type="domain" description="PDZ" evidence="12">
    <location>
        <begin position="214"/>
        <end position="291"/>
    </location>
</feature>
<keyword evidence="11" id="KW-0479">Metal-binding</keyword>
<dbReference type="Proteomes" id="UP000095621">
    <property type="component" value="Unassembled WGS sequence"/>
</dbReference>
<keyword evidence="6 11" id="KW-0378">Hydrolase</keyword>
<keyword evidence="9 11" id="KW-0482">Metalloprotease</keyword>
<evidence type="ECO:0000256" key="6">
    <source>
        <dbReference type="ARBA" id="ARBA00022801"/>
    </source>
</evidence>
<dbReference type="GO" id="GO:0046872">
    <property type="term" value="F:metal ion binding"/>
    <property type="evidence" value="ECO:0007669"/>
    <property type="project" value="UniProtKB-KW"/>
</dbReference>
<evidence type="ECO:0000256" key="7">
    <source>
        <dbReference type="ARBA" id="ARBA00022833"/>
    </source>
</evidence>
<dbReference type="Gene3D" id="2.30.42.10">
    <property type="match status" value="2"/>
</dbReference>
<keyword evidence="10 11" id="KW-0472">Membrane</keyword>
<dbReference type="CDD" id="cd23081">
    <property type="entry name" value="cpPDZ_EcRseP-like"/>
    <property type="match status" value="2"/>
</dbReference>
<dbReference type="GO" id="GO:0004222">
    <property type="term" value="F:metalloendopeptidase activity"/>
    <property type="evidence" value="ECO:0007669"/>
    <property type="project" value="InterPro"/>
</dbReference>
<feature type="transmembrane region" description="Helical" evidence="11">
    <location>
        <begin position="379"/>
        <end position="404"/>
    </location>
</feature>
<dbReference type="PANTHER" id="PTHR42837">
    <property type="entry name" value="REGULATOR OF SIGMA-E PROTEASE RSEP"/>
    <property type="match status" value="1"/>
</dbReference>
<dbReference type="InterPro" id="IPR008915">
    <property type="entry name" value="Peptidase_M50"/>
</dbReference>
<dbReference type="PANTHER" id="PTHR42837:SF2">
    <property type="entry name" value="MEMBRANE METALLOPROTEASE ARASP2, CHLOROPLASTIC-RELATED"/>
    <property type="match status" value="1"/>
</dbReference>
<evidence type="ECO:0000256" key="2">
    <source>
        <dbReference type="ARBA" id="ARBA00004141"/>
    </source>
</evidence>